<dbReference type="OrthoDB" id="9804819at2"/>
<dbReference type="EMBL" id="FNPI01000006">
    <property type="protein sequence ID" value="SDZ09937.1"/>
    <property type="molecule type" value="Genomic_DNA"/>
</dbReference>
<comment type="similarity">
    <text evidence="1">Belongs to the ABC transporter superfamily.</text>
</comment>
<evidence type="ECO:0000313" key="7">
    <source>
        <dbReference type="Proteomes" id="UP000198935"/>
    </source>
</evidence>
<dbReference type="InterPro" id="IPR003593">
    <property type="entry name" value="AAA+_ATPase"/>
</dbReference>
<dbReference type="GO" id="GO:0005524">
    <property type="term" value="F:ATP binding"/>
    <property type="evidence" value="ECO:0007669"/>
    <property type="project" value="UniProtKB-KW"/>
</dbReference>
<feature type="domain" description="ABC transporter" evidence="5">
    <location>
        <begin position="5"/>
        <end position="233"/>
    </location>
</feature>
<accession>A0A1H3Q978</accession>
<dbReference type="InterPro" id="IPR027417">
    <property type="entry name" value="P-loop_NTPase"/>
</dbReference>
<evidence type="ECO:0000256" key="3">
    <source>
        <dbReference type="ARBA" id="ARBA00022741"/>
    </source>
</evidence>
<evidence type="ECO:0000313" key="6">
    <source>
        <dbReference type="EMBL" id="SDZ09937.1"/>
    </source>
</evidence>
<dbReference type="Pfam" id="PF00005">
    <property type="entry name" value="ABC_tran"/>
    <property type="match status" value="1"/>
</dbReference>
<dbReference type="SUPFAM" id="SSF52540">
    <property type="entry name" value="P-loop containing nucleoside triphosphate hydrolases"/>
    <property type="match status" value="1"/>
</dbReference>
<proteinExistence type="inferred from homology"/>
<dbReference type="SMART" id="SM00382">
    <property type="entry name" value="AAA"/>
    <property type="match status" value="1"/>
</dbReference>
<evidence type="ECO:0000256" key="2">
    <source>
        <dbReference type="ARBA" id="ARBA00022448"/>
    </source>
</evidence>
<evidence type="ECO:0000256" key="1">
    <source>
        <dbReference type="ARBA" id="ARBA00005417"/>
    </source>
</evidence>
<keyword evidence="7" id="KW-1185">Reference proteome</keyword>
<gene>
    <name evidence="6" type="ORF">SAMN05421736_10673</name>
</gene>
<evidence type="ECO:0000256" key="4">
    <source>
        <dbReference type="ARBA" id="ARBA00022840"/>
    </source>
</evidence>
<reference evidence="7" key="1">
    <citation type="submission" date="2016-10" db="EMBL/GenBank/DDBJ databases">
        <authorList>
            <person name="Varghese N."/>
            <person name="Submissions S."/>
        </authorList>
    </citation>
    <scope>NUCLEOTIDE SEQUENCE [LARGE SCALE GENOMIC DNA]</scope>
    <source>
        <strain evidence="7">SP</strain>
    </source>
</reference>
<dbReference type="GO" id="GO:0016887">
    <property type="term" value="F:ATP hydrolysis activity"/>
    <property type="evidence" value="ECO:0007669"/>
    <property type="project" value="InterPro"/>
</dbReference>
<name>A0A1H3Q978_9BACI</name>
<dbReference type="InterPro" id="IPR017871">
    <property type="entry name" value="ABC_transporter-like_CS"/>
</dbReference>
<dbReference type="STRING" id="1503961.SAMN05421736_10673"/>
<protein>
    <submittedName>
        <fullName evidence="6">ABC-2 type transport system ATP-binding protein</fullName>
    </submittedName>
</protein>
<organism evidence="6 7">
    <name type="scientific">Evansella caseinilytica</name>
    <dbReference type="NCBI Taxonomy" id="1503961"/>
    <lineage>
        <taxon>Bacteria</taxon>
        <taxon>Bacillati</taxon>
        <taxon>Bacillota</taxon>
        <taxon>Bacilli</taxon>
        <taxon>Bacillales</taxon>
        <taxon>Bacillaceae</taxon>
        <taxon>Evansella</taxon>
    </lineage>
</organism>
<dbReference type="PANTHER" id="PTHR43335:SF8">
    <property type="entry name" value="ABC TRANSPORTER, ATP-BINDING PROTEIN"/>
    <property type="match status" value="1"/>
</dbReference>
<dbReference type="InterPro" id="IPR003439">
    <property type="entry name" value="ABC_transporter-like_ATP-bd"/>
</dbReference>
<sequence length="317" mass="35214">MTYIIQTHGLTKVYQGKEVVANVSMSVKKGEIYGFLGPNGAGKTTIMKMLTNLVKPTSGEINIFGQKLRDTSYEILKRMGSIIEYPIFYENLTAKENLDLHCEYMGFHDKKALQAALDMVNLPAVEDKKVKNFSLGMKQRLGIARAIITKPELLILDEPINGLDPIGIKEIRQLFKALNEEYGITLLISSHILAEIEQIADTIGVIHSGRLLEQVAMSNIREQNTEYIELYTNNIQKAAYVLESILQLTNFRVAAGGCIKIYESGVQPATLSKTLITHGVSIEAMNKKSHSLEDYFMSLLEGGNKHVSFSGAGNKEI</sequence>
<keyword evidence="4 6" id="KW-0067">ATP-binding</keyword>
<dbReference type="Proteomes" id="UP000198935">
    <property type="component" value="Unassembled WGS sequence"/>
</dbReference>
<dbReference type="AlphaFoldDB" id="A0A1H3Q978"/>
<dbReference type="CDD" id="cd03268">
    <property type="entry name" value="ABC_BcrA_bacitracin_resist"/>
    <property type="match status" value="1"/>
</dbReference>
<dbReference type="Gene3D" id="3.40.50.300">
    <property type="entry name" value="P-loop containing nucleotide triphosphate hydrolases"/>
    <property type="match status" value="1"/>
</dbReference>
<keyword evidence="2" id="KW-0813">Transport</keyword>
<dbReference type="PROSITE" id="PS00211">
    <property type="entry name" value="ABC_TRANSPORTER_1"/>
    <property type="match status" value="1"/>
</dbReference>
<evidence type="ECO:0000259" key="5">
    <source>
        <dbReference type="PROSITE" id="PS50893"/>
    </source>
</evidence>
<dbReference type="PANTHER" id="PTHR43335">
    <property type="entry name" value="ABC TRANSPORTER, ATP-BINDING PROTEIN"/>
    <property type="match status" value="1"/>
</dbReference>
<dbReference type="PROSITE" id="PS50893">
    <property type="entry name" value="ABC_TRANSPORTER_2"/>
    <property type="match status" value="1"/>
</dbReference>
<keyword evidence="3" id="KW-0547">Nucleotide-binding</keyword>